<dbReference type="InterPro" id="IPR004045">
    <property type="entry name" value="Glutathione_S-Trfase_N"/>
</dbReference>
<dbReference type="Gene3D" id="1.20.1050.10">
    <property type="match status" value="1"/>
</dbReference>
<dbReference type="InterPro" id="IPR036282">
    <property type="entry name" value="Glutathione-S-Trfase_C_sf"/>
</dbReference>
<dbReference type="AlphaFoldDB" id="A0A383CXC5"/>
<dbReference type="Pfam" id="PF13417">
    <property type="entry name" value="GST_N_3"/>
    <property type="match status" value="1"/>
</dbReference>
<dbReference type="PANTHER" id="PTHR12289:SF67">
    <property type="match status" value="1"/>
</dbReference>
<feature type="domain" description="GST N-terminal" evidence="1">
    <location>
        <begin position="9"/>
        <end position="86"/>
    </location>
</feature>
<name>A0A383CXC5_9ZZZZ</name>
<dbReference type="InterPro" id="IPR036249">
    <property type="entry name" value="Thioredoxin-like_sf"/>
</dbReference>
<gene>
    <name evidence="2" type="ORF">METZ01_LOCUS489419</name>
</gene>
<reference evidence="2" key="1">
    <citation type="submission" date="2018-05" db="EMBL/GenBank/DDBJ databases">
        <authorList>
            <person name="Lanie J.A."/>
            <person name="Ng W.-L."/>
            <person name="Kazmierczak K.M."/>
            <person name="Andrzejewski T.M."/>
            <person name="Davidsen T.M."/>
            <person name="Wayne K.J."/>
            <person name="Tettelin H."/>
            <person name="Glass J.I."/>
            <person name="Rusch D."/>
            <person name="Podicherti R."/>
            <person name="Tsui H.-C.T."/>
            <person name="Winkler M.E."/>
        </authorList>
    </citation>
    <scope>NUCLEOTIDE SEQUENCE</scope>
</reference>
<evidence type="ECO:0000313" key="2">
    <source>
        <dbReference type="EMBL" id="SVE36565.1"/>
    </source>
</evidence>
<accession>A0A383CXC5</accession>
<organism evidence="2">
    <name type="scientific">marine metagenome</name>
    <dbReference type="NCBI Taxonomy" id="408172"/>
    <lineage>
        <taxon>unclassified sequences</taxon>
        <taxon>metagenomes</taxon>
        <taxon>ecological metagenomes</taxon>
    </lineage>
</organism>
<evidence type="ECO:0000259" key="1">
    <source>
        <dbReference type="Pfam" id="PF13417"/>
    </source>
</evidence>
<protein>
    <recommendedName>
        <fullName evidence="1">GST N-terminal domain-containing protein</fullName>
    </recommendedName>
</protein>
<dbReference type="PANTHER" id="PTHR12289">
    <property type="entry name" value="METAXIN RELATED"/>
    <property type="match status" value="1"/>
</dbReference>
<dbReference type="GO" id="GO:0005737">
    <property type="term" value="C:cytoplasm"/>
    <property type="evidence" value="ECO:0007669"/>
    <property type="project" value="TreeGrafter"/>
</dbReference>
<dbReference type="InterPro" id="IPR050931">
    <property type="entry name" value="Mito_Protein_Transport_Metaxin"/>
</dbReference>
<feature type="non-terminal residue" evidence="2">
    <location>
        <position position="220"/>
    </location>
</feature>
<dbReference type="Gene3D" id="3.40.30.10">
    <property type="entry name" value="Glutaredoxin"/>
    <property type="match status" value="1"/>
</dbReference>
<dbReference type="EMBL" id="UINC01212301">
    <property type="protein sequence ID" value="SVE36565.1"/>
    <property type="molecule type" value="Genomic_DNA"/>
</dbReference>
<proteinExistence type="predicted"/>
<dbReference type="Pfam" id="PF13410">
    <property type="entry name" value="GST_C_2"/>
    <property type="match status" value="1"/>
</dbReference>
<sequence length="220" mass="25526">MRQEPLKLKGAPGSPYTRKMLAYMRYRHIRYELLIGDQATTDYDLPSPKVELLPTFYLPNDEGEIEAVVDSTPLIRRFESDFSGRPVLPADPAVNFINYLIEDYADEWLTKAMFHYRWYYDADIKKAGSVLPLWRSMQVSDKEMQRAAEYVSNRQISRLYVVGSNDMTAPVIEDSYRRFLDIMENLLQRQDFVLGNRPSSADFAIYAQLTQLAKFDPTPA</sequence>
<dbReference type="SUPFAM" id="SSF52833">
    <property type="entry name" value="Thioredoxin-like"/>
    <property type="match status" value="1"/>
</dbReference>
<dbReference type="SUPFAM" id="SSF47616">
    <property type="entry name" value="GST C-terminal domain-like"/>
    <property type="match status" value="1"/>
</dbReference>